<dbReference type="CDD" id="cd21112">
    <property type="entry name" value="alphaLP-like"/>
    <property type="match status" value="1"/>
</dbReference>
<dbReference type="InterPro" id="IPR043504">
    <property type="entry name" value="Peptidase_S1_PA_chymotrypsin"/>
</dbReference>
<dbReference type="AlphaFoldDB" id="A0A4R6SFT2"/>
<keyword evidence="3" id="KW-1185">Reference proteome</keyword>
<dbReference type="InterPro" id="IPR009003">
    <property type="entry name" value="Peptidase_S1_PA"/>
</dbReference>
<gene>
    <name evidence="2" type="ORF">EV186_1031035</name>
</gene>
<keyword evidence="1" id="KW-0732">Signal</keyword>
<sequence>MRRLLVLLATLLLCATPATAATRSAAPLGGGSHLYSVAGTRGCTAGFAALGSSGSWYLIANQGCGSTGTTVYSGNGVLVGTITAGQTTSGAAVVLVTNHTDWTLVGWVGGGVTLTGSTQAPVGASVCLIGTATGYHCGTIQARNVTVSFPTGVLTGLTRTNVCVEPGDTAVSFVSGSQAQGVLVGGSGNCTSGGTSFFAPLNPIFAQYGLTLKV</sequence>
<protein>
    <submittedName>
        <fullName evidence="2">Streptogrisin C</fullName>
    </submittedName>
</protein>
<reference evidence="2 3" key="1">
    <citation type="submission" date="2019-03" db="EMBL/GenBank/DDBJ databases">
        <title>Genomic Encyclopedia of Type Strains, Phase IV (KMG-IV): sequencing the most valuable type-strain genomes for metagenomic binning, comparative biology and taxonomic classification.</title>
        <authorList>
            <person name="Goeker M."/>
        </authorList>
    </citation>
    <scope>NUCLEOTIDE SEQUENCE [LARGE SCALE GENOMIC DNA]</scope>
    <source>
        <strain evidence="2 3">DSM 45361</strain>
    </source>
</reference>
<proteinExistence type="predicted"/>
<dbReference type="OrthoDB" id="8781117at2"/>
<dbReference type="Gene3D" id="2.40.10.10">
    <property type="entry name" value="Trypsin-like serine proteases"/>
    <property type="match status" value="2"/>
</dbReference>
<dbReference type="RefSeq" id="WP_133851163.1">
    <property type="nucleotide sequence ID" value="NZ_SNXZ01000003.1"/>
</dbReference>
<dbReference type="SUPFAM" id="SSF50494">
    <property type="entry name" value="Trypsin-like serine proteases"/>
    <property type="match status" value="1"/>
</dbReference>
<evidence type="ECO:0000256" key="1">
    <source>
        <dbReference type="SAM" id="SignalP"/>
    </source>
</evidence>
<accession>A0A4R6SFT2</accession>
<dbReference type="Proteomes" id="UP000295444">
    <property type="component" value="Unassembled WGS sequence"/>
</dbReference>
<name>A0A4R6SFT2_LABRH</name>
<organism evidence="2 3">
    <name type="scientific">Labedaea rhizosphaerae</name>
    <dbReference type="NCBI Taxonomy" id="598644"/>
    <lineage>
        <taxon>Bacteria</taxon>
        <taxon>Bacillati</taxon>
        <taxon>Actinomycetota</taxon>
        <taxon>Actinomycetes</taxon>
        <taxon>Pseudonocardiales</taxon>
        <taxon>Pseudonocardiaceae</taxon>
        <taxon>Labedaea</taxon>
    </lineage>
</organism>
<feature type="chain" id="PRO_5020269028" evidence="1">
    <location>
        <begin position="21"/>
        <end position="214"/>
    </location>
</feature>
<feature type="signal peptide" evidence="1">
    <location>
        <begin position="1"/>
        <end position="20"/>
    </location>
</feature>
<comment type="caution">
    <text evidence="2">The sequence shown here is derived from an EMBL/GenBank/DDBJ whole genome shotgun (WGS) entry which is preliminary data.</text>
</comment>
<evidence type="ECO:0000313" key="2">
    <source>
        <dbReference type="EMBL" id="TDP98055.1"/>
    </source>
</evidence>
<dbReference type="EMBL" id="SNXZ01000003">
    <property type="protein sequence ID" value="TDP98055.1"/>
    <property type="molecule type" value="Genomic_DNA"/>
</dbReference>
<evidence type="ECO:0000313" key="3">
    <source>
        <dbReference type="Proteomes" id="UP000295444"/>
    </source>
</evidence>